<evidence type="ECO:0000256" key="1">
    <source>
        <dbReference type="ARBA" id="ARBA00004651"/>
    </source>
</evidence>
<dbReference type="EMBL" id="JASJEX010000001">
    <property type="protein sequence ID" value="MDJ1128653.1"/>
    <property type="molecule type" value="Genomic_DNA"/>
</dbReference>
<feature type="transmembrane region" description="Helical" evidence="6">
    <location>
        <begin position="406"/>
        <end position="426"/>
    </location>
</feature>
<feature type="transmembrane region" description="Helical" evidence="6">
    <location>
        <begin position="244"/>
        <end position="266"/>
    </location>
</feature>
<evidence type="ECO:0000256" key="4">
    <source>
        <dbReference type="ARBA" id="ARBA00022989"/>
    </source>
</evidence>
<evidence type="ECO:0000313" key="7">
    <source>
        <dbReference type="EMBL" id="MDJ1128653.1"/>
    </source>
</evidence>
<feature type="transmembrane region" description="Helical" evidence="6">
    <location>
        <begin position="162"/>
        <end position="183"/>
    </location>
</feature>
<keyword evidence="4 6" id="KW-1133">Transmembrane helix</keyword>
<evidence type="ECO:0000256" key="6">
    <source>
        <dbReference type="SAM" id="Phobius"/>
    </source>
</evidence>
<dbReference type="Pfam" id="PF13520">
    <property type="entry name" value="AA_permease_2"/>
    <property type="match status" value="1"/>
</dbReference>
<gene>
    <name evidence="7" type="ORF">QJ043_00940</name>
</gene>
<dbReference type="RefSeq" id="WP_283712296.1">
    <property type="nucleotide sequence ID" value="NZ_JASJEW010000001.1"/>
</dbReference>
<evidence type="ECO:0000256" key="2">
    <source>
        <dbReference type="ARBA" id="ARBA00022475"/>
    </source>
</evidence>
<feature type="transmembrane region" description="Helical" evidence="6">
    <location>
        <begin position="432"/>
        <end position="450"/>
    </location>
</feature>
<evidence type="ECO:0000256" key="3">
    <source>
        <dbReference type="ARBA" id="ARBA00022692"/>
    </source>
</evidence>
<feature type="transmembrane region" description="Helical" evidence="6">
    <location>
        <begin position="56"/>
        <end position="77"/>
    </location>
</feature>
<reference evidence="7" key="1">
    <citation type="submission" date="2023-05" db="EMBL/GenBank/DDBJ databases">
        <title>[olsenella] sp. nov., isolated from a pig farm feces dump.</title>
        <authorList>
            <person name="Chang Y.-H."/>
        </authorList>
    </citation>
    <scope>NUCLEOTIDE SEQUENCE</scope>
    <source>
        <strain evidence="7">YH-ols2217</strain>
    </source>
</reference>
<dbReference type="InterPro" id="IPR002293">
    <property type="entry name" value="AA/rel_permease1"/>
</dbReference>
<evidence type="ECO:0000313" key="8">
    <source>
        <dbReference type="Proteomes" id="UP001431693"/>
    </source>
</evidence>
<proteinExistence type="predicted"/>
<dbReference type="Gene3D" id="1.20.1740.10">
    <property type="entry name" value="Amino acid/polyamine transporter I"/>
    <property type="match status" value="1"/>
</dbReference>
<protein>
    <submittedName>
        <fullName evidence="7">APC family permease</fullName>
    </submittedName>
</protein>
<dbReference type="PANTHER" id="PTHR42770:SF16">
    <property type="entry name" value="AMINO ACID PERMEASE"/>
    <property type="match status" value="1"/>
</dbReference>
<keyword evidence="3 6" id="KW-0812">Transmembrane</keyword>
<comment type="caution">
    <text evidence="7">The sequence shown here is derived from an EMBL/GenBank/DDBJ whole genome shotgun (WGS) entry which is preliminary data.</text>
</comment>
<comment type="subcellular location">
    <subcellularLocation>
        <location evidence="1">Cell membrane</location>
        <topology evidence="1">Multi-pass membrane protein</topology>
    </subcellularLocation>
</comment>
<feature type="transmembrane region" description="Helical" evidence="6">
    <location>
        <begin position="203"/>
        <end position="224"/>
    </location>
</feature>
<feature type="transmembrane region" description="Helical" evidence="6">
    <location>
        <begin position="89"/>
        <end position="112"/>
    </location>
</feature>
<organism evidence="7 8">
    <name type="scientific">Kribbibacterium absianum</name>
    <dbReference type="NCBI Taxonomy" id="3044210"/>
    <lineage>
        <taxon>Bacteria</taxon>
        <taxon>Bacillati</taxon>
        <taxon>Actinomycetota</taxon>
        <taxon>Coriobacteriia</taxon>
        <taxon>Coriobacteriales</taxon>
        <taxon>Kribbibacteriaceae</taxon>
        <taxon>Kribbibacterium</taxon>
    </lineage>
</organism>
<feature type="transmembrane region" description="Helical" evidence="6">
    <location>
        <begin position="132"/>
        <end position="150"/>
    </location>
</feature>
<feature type="transmembrane region" description="Helical" evidence="6">
    <location>
        <begin position="346"/>
        <end position="367"/>
    </location>
</feature>
<keyword evidence="5 6" id="KW-0472">Membrane</keyword>
<accession>A0ABT6ZJF3</accession>
<dbReference type="InterPro" id="IPR050367">
    <property type="entry name" value="APC_superfamily"/>
</dbReference>
<keyword evidence="8" id="KW-1185">Reference proteome</keyword>
<name>A0ABT6ZJF3_9ACTN</name>
<sequence length="457" mass="48464">MSQTAKPTPATGADNAGFQRTLTLGDLLFYGMVMLVPLSPFAVYGQVFDISRGAPAQAYILGLVCLIPTAFCFGDAIRRWPSSGSVFTFCAKGLSTGAGFVGGWMLLLQYLVYPDLMYILAGQALNQYVPEVPVWGWALLIMAFVTVVSLRKLKATVVVNRIALAGELVIVAMFVFFVVRRLVTVGPIMADEAAALMADSDSSGLNVGALFSAVSVCALSYLGFGSISTLTQEAKNPGRDPERATWLTVLVVGVLFIGECLLAQLVDPSGNLFAHDASNGFYLVAGAVGGEWFGVLCAVGLALAMGVFSGLSSVVSVSRVLYIMARENAMPKRLAEFDQGTNSPRTASVFVAIVSIALLFLLLPLGMDAVTKVTNFGALATYLMVDVAVLWFCWVKGHDRTRPFRLCVLPAFGALAIAVILASFGAFAIGVGLGWCALGIIVYLVATRVFHVKMALG</sequence>
<dbReference type="Proteomes" id="UP001431693">
    <property type="component" value="Unassembled WGS sequence"/>
</dbReference>
<feature type="transmembrane region" description="Helical" evidence="6">
    <location>
        <begin position="292"/>
        <end position="325"/>
    </location>
</feature>
<keyword evidence="2" id="KW-1003">Cell membrane</keyword>
<evidence type="ECO:0000256" key="5">
    <source>
        <dbReference type="ARBA" id="ARBA00023136"/>
    </source>
</evidence>
<dbReference type="PANTHER" id="PTHR42770">
    <property type="entry name" value="AMINO ACID TRANSPORTER-RELATED"/>
    <property type="match status" value="1"/>
</dbReference>
<dbReference type="PIRSF" id="PIRSF006060">
    <property type="entry name" value="AA_transporter"/>
    <property type="match status" value="1"/>
</dbReference>
<feature type="transmembrane region" description="Helical" evidence="6">
    <location>
        <begin position="27"/>
        <end position="44"/>
    </location>
</feature>
<feature type="transmembrane region" description="Helical" evidence="6">
    <location>
        <begin position="373"/>
        <end position="394"/>
    </location>
</feature>